<dbReference type="AlphaFoldDB" id="A0A8B2NPY6"/>
<dbReference type="OrthoDB" id="9800332at2"/>
<evidence type="ECO:0000256" key="11">
    <source>
        <dbReference type="HAMAP-Rule" id="MF_00109"/>
    </source>
</evidence>
<dbReference type="InterPro" id="IPR027417">
    <property type="entry name" value="P-loop_NTPase"/>
</dbReference>
<comment type="catalytic activity">
    <reaction evidence="10 11">
        <text>shikimate + ATP = 3-phosphoshikimate + ADP + H(+)</text>
        <dbReference type="Rhea" id="RHEA:13121"/>
        <dbReference type="ChEBI" id="CHEBI:15378"/>
        <dbReference type="ChEBI" id="CHEBI:30616"/>
        <dbReference type="ChEBI" id="CHEBI:36208"/>
        <dbReference type="ChEBI" id="CHEBI:145989"/>
        <dbReference type="ChEBI" id="CHEBI:456216"/>
        <dbReference type="EC" id="2.7.1.71"/>
    </reaction>
</comment>
<evidence type="ECO:0000256" key="9">
    <source>
        <dbReference type="ARBA" id="ARBA00023141"/>
    </source>
</evidence>
<dbReference type="InterPro" id="IPR031322">
    <property type="entry name" value="Shikimate/glucono_kinase"/>
</dbReference>
<keyword evidence="11" id="KW-0963">Cytoplasm</keyword>
<evidence type="ECO:0000256" key="3">
    <source>
        <dbReference type="ARBA" id="ARBA00012154"/>
    </source>
</evidence>
<dbReference type="NCBIfam" id="NF010552">
    <property type="entry name" value="PRK13946.1"/>
    <property type="match status" value="1"/>
</dbReference>
<name>A0A8B2NPY6_9HYPH</name>
<reference evidence="13 14" key="1">
    <citation type="submission" date="2018-05" db="EMBL/GenBank/DDBJ databases">
        <title>Acuticoccus sediminis sp. nov., isolated from deep-sea sediment of Indian Ocean.</title>
        <authorList>
            <person name="Liu X."/>
            <person name="Lai Q."/>
            <person name="Du Y."/>
            <person name="Sun F."/>
            <person name="Zhang X."/>
            <person name="Wang S."/>
            <person name="Shao Z."/>
        </authorList>
    </citation>
    <scope>NUCLEOTIDE SEQUENCE [LARGE SCALE GENOMIC DNA]</scope>
    <source>
        <strain evidence="13 14">PTG4-2</strain>
    </source>
</reference>
<dbReference type="CDD" id="cd00464">
    <property type="entry name" value="SK"/>
    <property type="match status" value="1"/>
</dbReference>
<keyword evidence="6 11" id="KW-0547">Nucleotide-binding</keyword>
<keyword evidence="8 11" id="KW-0067">ATP-binding</keyword>
<dbReference type="Pfam" id="PF01202">
    <property type="entry name" value="SKI"/>
    <property type="match status" value="1"/>
</dbReference>
<comment type="caution">
    <text evidence="13">The sequence shown here is derived from an EMBL/GenBank/DDBJ whole genome shotgun (WGS) entry which is preliminary data.</text>
</comment>
<feature type="binding site" evidence="11">
    <location>
        <position position="95"/>
    </location>
    <ligand>
        <name>substrate</name>
    </ligand>
</feature>
<evidence type="ECO:0000256" key="4">
    <source>
        <dbReference type="ARBA" id="ARBA00022605"/>
    </source>
</evidence>
<evidence type="ECO:0000256" key="10">
    <source>
        <dbReference type="ARBA" id="ARBA00048567"/>
    </source>
</evidence>
<evidence type="ECO:0000313" key="13">
    <source>
        <dbReference type="EMBL" id="RAH99262.1"/>
    </source>
</evidence>
<keyword evidence="5 11" id="KW-0808">Transferase</keyword>
<gene>
    <name evidence="11" type="primary">aroK</name>
    <name evidence="13" type="ORF">DLJ53_22225</name>
</gene>
<evidence type="ECO:0000256" key="1">
    <source>
        <dbReference type="ARBA" id="ARBA00004842"/>
    </source>
</evidence>
<dbReference type="InterPro" id="IPR000623">
    <property type="entry name" value="Shikimate_kinase/TSH1"/>
</dbReference>
<dbReference type="GO" id="GO:0000287">
    <property type="term" value="F:magnesium ion binding"/>
    <property type="evidence" value="ECO:0007669"/>
    <property type="project" value="UniProtKB-UniRule"/>
</dbReference>
<feature type="binding site" evidence="11">
    <location>
        <position position="31"/>
    </location>
    <ligand>
        <name>Mg(2+)</name>
        <dbReference type="ChEBI" id="CHEBI:18420"/>
    </ligand>
</feature>
<dbReference type="GO" id="GO:0009073">
    <property type="term" value="P:aromatic amino acid family biosynthetic process"/>
    <property type="evidence" value="ECO:0007669"/>
    <property type="project" value="UniProtKB-KW"/>
</dbReference>
<feature type="binding site" evidence="11">
    <location>
        <position position="73"/>
    </location>
    <ligand>
        <name>substrate</name>
    </ligand>
</feature>
<evidence type="ECO:0000256" key="6">
    <source>
        <dbReference type="ARBA" id="ARBA00022741"/>
    </source>
</evidence>
<organism evidence="13 14">
    <name type="scientific">Acuticoccus sediminis</name>
    <dbReference type="NCBI Taxonomy" id="2184697"/>
    <lineage>
        <taxon>Bacteria</taxon>
        <taxon>Pseudomonadati</taxon>
        <taxon>Pseudomonadota</taxon>
        <taxon>Alphaproteobacteria</taxon>
        <taxon>Hyphomicrobiales</taxon>
        <taxon>Amorphaceae</taxon>
        <taxon>Acuticoccus</taxon>
    </lineage>
</organism>
<dbReference type="PROSITE" id="PS01128">
    <property type="entry name" value="SHIKIMATE_KINASE"/>
    <property type="match status" value="1"/>
</dbReference>
<dbReference type="PRINTS" id="PR01100">
    <property type="entry name" value="SHIKIMTKNASE"/>
</dbReference>
<dbReference type="GO" id="GO:0004765">
    <property type="term" value="F:shikimate kinase activity"/>
    <property type="evidence" value="ECO:0007669"/>
    <property type="project" value="UniProtKB-UniRule"/>
</dbReference>
<dbReference type="SUPFAM" id="SSF52540">
    <property type="entry name" value="P-loop containing nucleoside triphosphate hydrolases"/>
    <property type="match status" value="1"/>
</dbReference>
<comment type="caution">
    <text evidence="11">Lacks conserved residue(s) required for the propagation of feature annotation.</text>
</comment>
<keyword evidence="4 11" id="KW-0028">Amino-acid biosynthesis</keyword>
<feature type="binding site" evidence="11">
    <location>
        <position position="133"/>
    </location>
    <ligand>
        <name>ATP</name>
        <dbReference type="ChEBI" id="CHEBI:30616"/>
    </ligand>
</feature>
<evidence type="ECO:0000256" key="5">
    <source>
        <dbReference type="ARBA" id="ARBA00022679"/>
    </source>
</evidence>
<keyword evidence="14" id="KW-1185">Reference proteome</keyword>
<comment type="pathway">
    <text evidence="1 11">Metabolic intermediate biosynthesis; chorismate biosynthesis; chorismate from D-erythrose 4-phosphate and phosphoenolpyruvate: step 5/7.</text>
</comment>
<keyword evidence="11" id="KW-0460">Magnesium</keyword>
<dbReference type="PANTHER" id="PTHR21087:SF16">
    <property type="entry name" value="SHIKIMATE KINASE 1, CHLOROPLASTIC"/>
    <property type="match status" value="1"/>
</dbReference>
<comment type="function">
    <text evidence="11">Catalyzes the specific phosphorylation of the 3-hydroxyl group of shikimic acid using ATP as a cosubstrate.</text>
</comment>
<dbReference type="PANTHER" id="PTHR21087">
    <property type="entry name" value="SHIKIMATE KINASE"/>
    <property type="match status" value="1"/>
</dbReference>
<evidence type="ECO:0000256" key="2">
    <source>
        <dbReference type="ARBA" id="ARBA00006997"/>
    </source>
</evidence>
<dbReference type="UniPathway" id="UPA00053">
    <property type="reaction ID" value="UER00088"/>
</dbReference>
<comment type="similarity">
    <text evidence="2 11">Belongs to the shikimate kinase family.</text>
</comment>
<keyword evidence="11" id="KW-0479">Metal-binding</keyword>
<dbReference type="GO" id="GO:0009423">
    <property type="term" value="P:chorismate biosynthetic process"/>
    <property type="evidence" value="ECO:0007669"/>
    <property type="project" value="UniProtKB-UniRule"/>
</dbReference>
<feature type="binding site" evidence="11">
    <location>
        <begin position="27"/>
        <end position="32"/>
    </location>
    <ligand>
        <name>ATP</name>
        <dbReference type="ChEBI" id="CHEBI:30616"/>
    </ligand>
</feature>
<evidence type="ECO:0000313" key="14">
    <source>
        <dbReference type="Proteomes" id="UP000249590"/>
    </source>
</evidence>
<dbReference type="GO" id="GO:0005524">
    <property type="term" value="F:ATP binding"/>
    <property type="evidence" value="ECO:0007669"/>
    <property type="project" value="UniProtKB-UniRule"/>
</dbReference>
<comment type="subunit">
    <text evidence="11">Monomer.</text>
</comment>
<dbReference type="InterPro" id="IPR023000">
    <property type="entry name" value="Shikimate_kinase_CS"/>
</dbReference>
<dbReference type="EMBL" id="QHHQ01000005">
    <property type="protein sequence ID" value="RAH99262.1"/>
    <property type="molecule type" value="Genomic_DNA"/>
</dbReference>
<dbReference type="GO" id="GO:0008652">
    <property type="term" value="P:amino acid biosynthetic process"/>
    <property type="evidence" value="ECO:0007669"/>
    <property type="project" value="UniProtKB-KW"/>
</dbReference>
<dbReference type="HAMAP" id="MF_00109">
    <property type="entry name" value="Shikimate_kinase"/>
    <property type="match status" value="1"/>
</dbReference>
<proteinExistence type="inferred from homology"/>
<accession>A0A8B2NPY6</accession>
<feature type="binding site" evidence="11">
    <location>
        <position position="49"/>
    </location>
    <ligand>
        <name>substrate</name>
    </ligand>
</feature>
<evidence type="ECO:0000256" key="7">
    <source>
        <dbReference type="ARBA" id="ARBA00022777"/>
    </source>
</evidence>
<dbReference type="RefSeq" id="WP_111349373.1">
    <property type="nucleotide sequence ID" value="NZ_JAIWKD010000006.1"/>
</dbReference>
<dbReference type="GO" id="GO:0005829">
    <property type="term" value="C:cytosol"/>
    <property type="evidence" value="ECO:0007669"/>
    <property type="project" value="TreeGrafter"/>
</dbReference>
<keyword evidence="7 11" id="KW-0418">Kinase</keyword>
<feature type="binding site" evidence="11">
    <location>
        <position position="152"/>
    </location>
    <ligand>
        <name>substrate</name>
    </ligand>
</feature>
<protein>
    <recommendedName>
        <fullName evidence="3 11">Shikimate kinase</fullName>
        <shortName evidence="11">SK</shortName>
        <ecNumber evidence="3 11">2.7.1.71</ecNumber>
    </recommendedName>
</protein>
<evidence type="ECO:0000256" key="12">
    <source>
        <dbReference type="SAM" id="MobiDB-lite"/>
    </source>
</evidence>
<comment type="subcellular location">
    <subcellularLocation>
        <location evidence="11">Cytoplasm</location>
    </subcellularLocation>
</comment>
<dbReference type="Proteomes" id="UP000249590">
    <property type="component" value="Unassembled WGS sequence"/>
</dbReference>
<dbReference type="EC" id="2.7.1.71" evidence="3 11"/>
<keyword evidence="9 11" id="KW-0057">Aromatic amino acid biosynthesis</keyword>
<comment type="cofactor">
    <cofactor evidence="11">
        <name>Mg(2+)</name>
        <dbReference type="ChEBI" id="CHEBI:18420"/>
    </cofactor>
    <text evidence="11">Binds 1 Mg(2+) ion per subunit.</text>
</comment>
<feature type="region of interest" description="Disordered" evidence="12">
    <location>
        <begin position="186"/>
        <end position="212"/>
    </location>
</feature>
<evidence type="ECO:0000256" key="8">
    <source>
        <dbReference type="ARBA" id="ARBA00022840"/>
    </source>
</evidence>
<sequence length="212" mass="22567">METTLSQDRPGLVTALGRNPVLVGLPGAGKSSVGKRLAARLGVPFVDADTEIEKAAGMTIDEIFKMHGEPAFRDGEARVIARLVTGGPQVIATGGGAFMRADTREAIARDGIAIWLDASTDVLLSRIVRRTNRPLFHNVDPRQKLVDLRAVRDPVFAEAPIRVTSSAGPHDRVVNAIIRELKARVDGMPQGDAGETDCKASGMAEPQVADQA</sequence>
<dbReference type="Gene3D" id="3.40.50.300">
    <property type="entry name" value="P-loop containing nucleotide triphosphate hydrolases"/>
    <property type="match status" value="1"/>
</dbReference>